<feature type="region of interest" description="Disordered" evidence="1">
    <location>
        <begin position="399"/>
        <end position="419"/>
    </location>
</feature>
<sequence>MTQKNDDEARTERARRIGLFRYMLIREAADPSLSGRQRGALVRKLAAQEHIDADGRRVRISRWTLDRWILEWRQGGFDALVPSPRQSQPRTPPEVVELAVALKKENPDRTAAQVRRILRAQLGWAPDERTLQRMFHKTGLVALKRERPKDTFGRFEADRPNELWVGDALHGPRIDGRKTYLFAFLDDHSRAVVGHRWGFMEDAVRLAAALRPALAARGVPQYIYVDNGAAFVDSWLMRACAKLGIKLVHSAPGRPEGRGKIERFFRTVNGEFTVEIASEKGEVGREITDLAEMNRLFTAWVENIYHRREHSETKQTPLDRWMAGAPFPVPRGEDLADAFRWSEHRRVARTATISLHGNRYQVEPELVGHKVELVFDPFDLTVLRVRLEGKDAGVAQPFQVERHSHPKARPEVPDQDQGARAATTGIDYLGLVDNAHSNRLGTKINYAALAEPSSETTAGPPGQG</sequence>
<keyword evidence="4" id="KW-1185">Reference proteome</keyword>
<dbReference type="PROSITE" id="PS50994">
    <property type="entry name" value="INTEGRASE"/>
    <property type="match status" value="1"/>
</dbReference>
<evidence type="ECO:0000313" key="4">
    <source>
        <dbReference type="Proteomes" id="UP001214441"/>
    </source>
</evidence>
<comment type="caution">
    <text evidence="3">The sequence shown here is derived from an EMBL/GenBank/DDBJ whole genome shotgun (WGS) entry which is preliminary data.</text>
</comment>
<dbReference type="SUPFAM" id="SSF46689">
    <property type="entry name" value="Homeodomain-like"/>
    <property type="match status" value="1"/>
</dbReference>
<dbReference type="SUPFAM" id="SSF53098">
    <property type="entry name" value="Ribonuclease H-like"/>
    <property type="match status" value="1"/>
</dbReference>
<dbReference type="InterPro" id="IPR036397">
    <property type="entry name" value="RNaseH_sf"/>
</dbReference>
<organism evidence="3 4">
    <name type="scientific">Streptomyces iconiensis</name>
    <dbReference type="NCBI Taxonomy" id="1384038"/>
    <lineage>
        <taxon>Bacteria</taxon>
        <taxon>Bacillati</taxon>
        <taxon>Actinomycetota</taxon>
        <taxon>Actinomycetes</taxon>
        <taxon>Kitasatosporales</taxon>
        <taxon>Streptomycetaceae</taxon>
        <taxon>Streptomyces</taxon>
    </lineage>
</organism>
<dbReference type="InterPro" id="IPR015378">
    <property type="entry name" value="Transposase-like_Mu_C"/>
</dbReference>
<dbReference type="InterPro" id="IPR055247">
    <property type="entry name" value="InsJ-like_HTH"/>
</dbReference>
<dbReference type="Pfam" id="PF09299">
    <property type="entry name" value="Mu-transpos_C"/>
    <property type="match status" value="1"/>
</dbReference>
<evidence type="ECO:0000259" key="2">
    <source>
        <dbReference type="PROSITE" id="PS50994"/>
    </source>
</evidence>
<feature type="domain" description="Integrase catalytic" evidence="2">
    <location>
        <begin position="156"/>
        <end position="325"/>
    </location>
</feature>
<accession>A0ABT7ABA2</accession>
<dbReference type="InterPro" id="IPR001584">
    <property type="entry name" value="Integrase_cat-core"/>
</dbReference>
<reference evidence="3 4" key="1">
    <citation type="submission" date="2023-05" db="EMBL/GenBank/DDBJ databases">
        <title>Streptantibioticus silvisoli sp. nov., acidotolerant actinomycetes 1 from pine litter.</title>
        <authorList>
            <person name="Swiecimska M."/>
            <person name="Golinska P."/>
            <person name="Sangal V."/>
            <person name="Wachnowicz B."/>
            <person name="Goodfellow M."/>
        </authorList>
    </citation>
    <scope>NUCLEOTIDE SEQUENCE [LARGE SCALE GENOMIC DNA]</scope>
    <source>
        <strain evidence="3 4">DSM 42109</strain>
    </source>
</reference>
<dbReference type="Pfam" id="PF13518">
    <property type="entry name" value="HTH_28"/>
    <property type="match status" value="1"/>
</dbReference>
<dbReference type="PANTHER" id="PTHR35004">
    <property type="entry name" value="TRANSPOSASE RV3428C-RELATED"/>
    <property type="match status" value="1"/>
</dbReference>
<dbReference type="RefSeq" id="WP_274048348.1">
    <property type="nucleotide sequence ID" value="NZ_JANCPR020000107.1"/>
</dbReference>
<dbReference type="InterPro" id="IPR012337">
    <property type="entry name" value="RNaseH-like_sf"/>
</dbReference>
<protein>
    <submittedName>
        <fullName evidence="3">DDE-type integrase/transposase/recombinase</fullName>
    </submittedName>
</protein>
<dbReference type="Gene3D" id="3.30.420.10">
    <property type="entry name" value="Ribonuclease H-like superfamily/Ribonuclease H"/>
    <property type="match status" value="1"/>
</dbReference>
<proteinExistence type="predicted"/>
<dbReference type="Pfam" id="PF00665">
    <property type="entry name" value="rve"/>
    <property type="match status" value="1"/>
</dbReference>
<gene>
    <name evidence="3" type="ORF">NMN56_042820</name>
</gene>
<dbReference type="EMBL" id="JANCPR020000107">
    <property type="protein sequence ID" value="MDJ1138580.1"/>
    <property type="molecule type" value="Genomic_DNA"/>
</dbReference>
<evidence type="ECO:0000313" key="3">
    <source>
        <dbReference type="EMBL" id="MDJ1138580.1"/>
    </source>
</evidence>
<dbReference type="PANTHER" id="PTHR35004:SF6">
    <property type="entry name" value="TRANSPOSASE"/>
    <property type="match status" value="1"/>
</dbReference>
<feature type="compositionally biased region" description="Basic and acidic residues" evidence="1">
    <location>
        <begin position="400"/>
        <end position="412"/>
    </location>
</feature>
<dbReference type="InterPro" id="IPR009057">
    <property type="entry name" value="Homeodomain-like_sf"/>
</dbReference>
<dbReference type="Proteomes" id="UP001214441">
    <property type="component" value="Unassembled WGS sequence"/>
</dbReference>
<evidence type="ECO:0000256" key="1">
    <source>
        <dbReference type="SAM" id="MobiDB-lite"/>
    </source>
</evidence>
<name>A0ABT7ABA2_9ACTN</name>